<dbReference type="InterPro" id="IPR027417">
    <property type="entry name" value="P-loop_NTPase"/>
</dbReference>
<feature type="region of interest" description="Disordered" evidence="3">
    <location>
        <begin position="299"/>
        <end position="362"/>
    </location>
</feature>
<accession>A0ABQ7H9A5</accession>
<protein>
    <submittedName>
        <fullName evidence="5">P-loop containing nucleoside triphosphate hydrolase protein</fullName>
    </submittedName>
</protein>
<evidence type="ECO:0000259" key="4">
    <source>
        <dbReference type="SMART" id="SM00382"/>
    </source>
</evidence>
<dbReference type="SMART" id="SM00382">
    <property type="entry name" value="AAA"/>
    <property type="match status" value="2"/>
</dbReference>
<dbReference type="InterPro" id="IPR003593">
    <property type="entry name" value="AAA+_ATPase"/>
</dbReference>
<dbReference type="Pfam" id="PF00004">
    <property type="entry name" value="AAA"/>
    <property type="match status" value="2"/>
</dbReference>
<sequence length="1200" mass="122543">MPGAGGGFTVAEAGKLLGSAPCVTLSLSPGVPTNSKLPPTQQWLAVAPDALAAAQLHAGQRMLVGIVDIATTALPPGIASPSSRASQLTMPSTPTSTFAPQQLPDLSSEGTRLTNLWESTRSMCGIRAPHITPSAAGTGSFGKATVEGHVHSKTTSDLFGGGQRGDEGSMGTSGEGKGDASSCLTPTQRRGRDHRGRGTSMHAQDLLLSQQQQKHEGQQEQEGELGQYLLVVRVWPCARLPRGCAALSTTAAEACGRPKPGASAVALFRMPHALQLIPACRTLVLQVCFDAHRCKPATLAGPSVKLGPTGSMQAQVSGGSGTSTPTPSTRKLPGTPSSASNNPPNVTHAATPAPATSAPDILQPPAALGDWVLDLLTPPPAAGSSSTGSSLTEAQRSMLGHAVARHLCGRALLRGNPVLVPLLGHTLLCSVAAALEGARAEGDQGSKTAAAEATAGGASGAAGAEATLCEAGMAAWQVVAGVTEVVLLLEGEDLPEDVAAQLAPLSNMQSRDKGSCKSLQGHAALPAWAFGRSMGQLVSQVREAAEAEVKGSSAEAAAIAAERALRSGLAAHSASGFQALGGVAPFAASLRELVALPLRAPHLFAGLRVRPPRGVLLHGPPGGGKTVLARAAAADAGAALLIVNGPDVVSEFFGESEAGLRGVFAAAKCLAPSVVFIDEVDALAPARGGGEGGGGMAGALSGSTGGAGDSAARLVTVLLTLMDGAGGAGPGDGVVVIAATNRPGALDSALRRPGRFERELEVGVPGPQARADVLRARLQLVPRHSLEDADIEALANAAHGYVGADLAALVNEAALVALRRVVAMRQQQQQRGAGQLGFDSAGVIQVKRRRGETGSHSAGGDSAPSEQDVNPCPERAASEDGPPSGQDLPISEGAHSAVCEPAELCVTKADFATAEARVRPSALRELAVEVPCVGWADVGGLDDVKQRLREAVEWPFRVPGALARVGAQAPRGVLLYGPPGCSKTLLARAVACEAKLNFLAIKGGELYSKYVGESERAIAALFARARTTAPCIIFFDEIDGLAGTRSDDGAGGHVGDRVMAQLLSEMDGLQDRLGVVVLAATNRPDCVDTALLRPGRFDRLLHVPPPDASGRMEILRVKLQKTPVAADVNLQQLAERTDGYTGADLGALVREAGLAALDEDISAHHVSMHHFEQALQLVPPSTPSSDHVLGVYEHFGGGAH</sequence>
<dbReference type="EMBL" id="MU069443">
    <property type="protein sequence ID" value="KAF5843410.1"/>
    <property type="molecule type" value="Genomic_DNA"/>
</dbReference>
<evidence type="ECO:0000313" key="6">
    <source>
        <dbReference type="Proteomes" id="UP000815325"/>
    </source>
</evidence>
<dbReference type="InterPro" id="IPR003959">
    <property type="entry name" value="ATPase_AAA_core"/>
</dbReference>
<dbReference type="Gene3D" id="3.40.50.300">
    <property type="entry name" value="P-loop containing nucleotide triphosphate hydrolases"/>
    <property type="match status" value="2"/>
</dbReference>
<feature type="domain" description="AAA+ ATPase" evidence="4">
    <location>
        <begin position="969"/>
        <end position="1107"/>
    </location>
</feature>
<dbReference type="InterPro" id="IPR003960">
    <property type="entry name" value="ATPase_AAA_CS"/>
</dbReference>
<feature type="compositionally biased region" description="Low complexity" evidence="3">
    <location>
        <begin position="341"/>
        <end position="359"/>
    </location>
</feature>
<evidence type="ECO:0000256" key="1">
    <source>
        <dbReference type="ARBA" id="ARBA00022741"/>
    </source>
</evidence>
<feature type="region of interest" description="Disordered" evidence="3">
    <location>
        <begin position="80"/>
        <end position="107"/>
    </location>
</feature>
<organism evidence="5 6">
    <name type="scientific">Dunaliella salina</name>
    <name type="common">Green alga</name>
    <name type="synonym">Protococcus salinus</name>
    <dbReference type="NCBI Taxonomy" id="3046"/>
    <lineage>
        <taxon>Eukaryota</taxon>
        <taxon>Viridiplantae</taxon>
        <taxon>Chlorophyta</taxon>
        <taxon>core chlorophytes</taxon>
        <taxon>Chlorophyceae</taxon>
        <taxon>CS clade</taxon>
        <taxon>Chlamydomonadales</taxon>
        <taxon>Dunaliellaceae</taxon>
        <taxon>Dunaliella</taxon>
    </lineage>
</organism>
<keyword evidence="6" id="KW-1185">Reference proteome</keyword>
<feature type="region of interest" description="Disordered" evidence="3">
    <location>
        <begin position="153"/>
        <end position="199"/>
    </location>
</feature>
<dbReference type="PROSITE" id="PS00674">
    <property type="entry name" value="AAA"/>
    <property type="match status" value="2"/>
</dbReference>
<dbReference type="Pfam" id="PF17862">
    <property type="entry name" value="AAA_lid_3"/>
    <property type="match status" value="2"/>
</dbReference>
<dbReference type="SUPFAM" id="SSF52540">
    <property type="entry name" value="P-loop containing nucleoside triphosphate hydrolases"/>
    <property type="match status" value="2"/>
</dbReference>
<comment type="caution">
    <text evidence="5">The sequence shown here is derived from an EMBL/GenBank/DDBJ whole genome shotgun (WGS) entry which is preliminary data.</text>
</comment>
<dbReference type="Proteomes" id="UP000815325">
    <property type="component" value="Unassembled WGS sequence"/>
</dbReference>
<dbReference type="CDD" id="cd19511">
    <property type="entry name" value="RecA-like_CDC48_r2-like"/>
    <property type="match status" value="1"/>
</dbReference>
<evidence type="ECO:0000256" key="2">
    <source>
        <dbReference type="ARBA" id="ARBA00022840"/>
    </source>
</evidence>
<dbReference type="InterPro" id="IPR041569">
    <property type="entry name" value="AAA_lid_3"/>
</dbReference>
<keyword evidence="1" id="KW-0547">Nucleotide-binding</keyword>
<dbReference type="InterPro" id="IPR050168">
    <property type="entry name" value="AAA_ATPase_domain"/>
</dbReference>
<dbReference type="PANTHER" id="PTHR23077:SF27">
    <property type="entry name" value="ATPASE FAMILY GENE 2 PROTEIN HOMOLOG A"/>
    <property type="match status" value="1"/>
</dbReference>
<keyword evidence="2" id="KW-0067">ATP-binding</keyword>
<name>A0ABQ7H9A5_DUNSA</name>
<evidence type="ECO:0000256" key="3">
    <source>
        <dbReference type="SAM" id="MobiDB-lite"/>
    </source>
</evidence>
<feature type="region of interest" description="Disordered" evidence="3">
    <location>
        <begin position="848"/>
        <end position="892"/>
    </location>
</feature>
<feature type="domain" description="AAA+ ATPase" evidence="4">
    <location>
        <begin position="611"/>
        <end position="766"/>
    </location>
</feature>
<dbReference type="Gene3D" id="1.10.8.60">
    <property type="match status" value="2"/>
</dbReference>
<gene>
    <name evidence="5" type="ORF">DUNSADRAFT_16909</name>
</gene>
<dbReference type="GO" id="GO:0016787">
    <property type="term" value="F:hydrolase activity"/>
    <property type="evidence" value="ECO:0007669"/>
    <property type="project" value="UniProtKB-KW"/>
</dbReference>
<reference evidence="5" key="1">
    <citation type="submission" date="2017-08" db="EMBL/GenBank/DDBJ databases">
        <authorList>
            <person name="Polle J.E."/>
            <person name="Barry K."/>
            <person name="Cushman J."/>
            <person name="Schmutz J."/>
            <person name="Tran D."/>
            <person name="Hathwaick L.T."/>
            <person name="Yim W.C."/>
            <person name="Jenkins J."/>
            <person name="Mckie-Krisberg Z.M."/>
            <person name="Prochnik S."/>
            <person name="Lindquist E."/>
            <person name="Dockter R.B."/>
            <person name="Adam C."/>
            <person name="Molina H."/>
            <person name="Bunkerborg J."/>
            <person name="Jin E."/>
            <person name="Buchheim M."/>
            <person name="Magnuson J."/>
        </authorList>
    </citation>
    <scope>NUCLEOTIDE SEQUENCE</scope>
    <source>
        <strain evidence="5">CCAP 19/18</strain>
    </source>
</reference>
<evidence type="ECO:0000313" key="5">
    <source>
        <dbReference type="EMBL" id="KAF5843410.1"/>
    </source>
</evidence>
<keyword evidence="5" id="KW-0378">Hydrolase</keyword>
<proteinExistence type="predicted"/>
<dbReference type="PANTHER" id="PTHR23077">
    <property type="entry name" value="AAA-FAMILY ATPASE"/>
    <property type="match status" value="1"/>
</dbReference>